<evidence type="ECO:0000313" key="2">
    <source>
        <dbReference type="Proteomes" id="UP001596044"/>
    </source>
</evidence>
<proteinExistence type="predicted"/>
<dbReference type="RefSeq" id="WP_270877752.1">
    <property type="nucleotide sequence ID" value="NZ_JAQFVF010000006.1"/>
</dbReference>
<sequence length="77" mass="8877">MTKKELLKRFKDENIPASCYSLEGGLPGEKWCIGKTLTSWEVYYSERGIKSDLKIFSSEAEACDDLYNRIKGASKYW</sequence>
<evidence type="ECO:0000313" key="1">
    <source>
        <dbReference type="EMBL" id="MFC5446706.1"/>
    </source>
</evidence>
<protein>
    <submittedName>
        <fullName evidence="1">Uncharacterized protein</fullName>
    </submittedName>
</protein>
<dbReference type="EMBL" id="JBHSMJ010000004">
    <property type="protein sequence ID" value="MFC5446706.1"/>
    <property type="molecule type" value="Genomic_DNA"/>
</dbReference>
<dbReference type="Proteomes" id="UP001596044">
    <property type="component" value="Unassembled WGS sequence"/>
</dbReference>
<accession>A0ABW0K0P9</accession>
<name>A0ABW0K0P9_9BACL</name>
<keyword evidence="2" id="KW-1185">Reference proteome</keyword>
<comment type="caution">
    <text evidence="1">The sequence shown here is derived from an EMBL/GenBank/DDBJ whole genome shotgun (WGS) entry which is preliminary data.</text>
</comment>
<reference evidence="2" key="1">
    <citation type="journal article" date="2019" name="Int. J. Syst. Evol. Microbiol.">
        <title>The Global Catalogue of Microorganisms (GCM) 10K type strain sequencing project: providing services to taxonomists for standard genome sequencing and annotation.</title>
        <authorList>
            <consortium name="The Broad Institute Genomics Platform"/>
            <consortium name="The Broad Institute Genome Sequencing Center for Infectious Disease"/>
            <person name="Wu L."/>
            <person name="Ma J."/>
        </authorList>
    </citation>
    <scope>NUCLEOTIDE SEQUENCE [LARGE SCALE GENOMIC DNA]</scope>
    <source>
        <strain evidence="2">KACC 11904</strain>
    </source>
</reference>
<gene>
    <name evidence="1" type="ORF">ACFPOG_00375</name>
</gene>
<organism evidence="1 2">
    <name type="scientific">Paenibacillus aestuarii</name>
    <dbReference type="NCBI Taxonomy" id="516965"/>
    <lineage>
        <taxon>Bacteria</taxon>
        <taxon>Bacillati</taxon>
        <taxon>Bacillota</taxon>
        <taxon>Bacilli</taxon>
        <taxon>Bacillales</taxon>
        <taxon>Paenibacillaceae</taxon>
        <taxon>Paenibacillus</taxon>
    </lineage>
</organism>